<dbReference type="PROSITE" id="PS51257">
    <property type="entry name" value="PROKAR_LIPOPROTEIN"/>
    <property type="match status" value="1"/>
</dbReference>
<feature type="chain" id="PRO_5039165638" evidence="1">
    <location>
        <begin position="21"/>
        <end position="239"/>
    </location>
</feature>
<dbReference type="AlphaFoldDB" id="A0A494Z2E2"/>
<keyword evidence="1" id="KW-0732">Signal</keyword>
<comment type="caution">
    <text evidence="2">The sequence shown here is derived from an EMBL/GenBank/DDBJ whole genome shotgun (WGS) entry which is preliminary data.</text>
</comment>
<feature type="signal peptide" evidence="1">
    <location>
        <begin position="1"/>
        <end position="20"/>
    </location>
</feature>
<organism evidence="2 3">
    <name type="scientific">Ureibacillus endophyticus</name>
    <dbReference type="NCBI Taxonomy" id="1978490"/>
    <lineage>
        <taxon>Bacteria</taxon>
        <taxon>Bacillati</taxon>
        <taxon>Bacillota</taxon>
        <taxon>Bacilli</taxon>
        <taxon>Bacillales</taxon>
        <taxon>Caryophanaceae</taxon>
        <taxon>Ureibacillus</taxon>
    </lineage>
</organism>
<keyword evidence="3" id="KW-1185">Reference proteome</keyword>
<dbReference type="OrthoDB" id="2449131at2"/>
<name>A0A494Z2E2_9BACL</name>
<evidence type="ECO:0000313" key="2">
    <source>
        <dbReference type="EMBL" id="RKQ16176.1"/>
    </source>
</evidence>
<reference evidence="2 3" key="1">
    <citation type="journal article" date="2016" name="Antonie Van Leeuwenhoek">
        <title>Lysinibacillus endophyticus sp. nov., an indole-3-acetic acid producing endophytic bacterium isolated from corn root (Zea mays cv. Xinken-5).</title>
        <authorList>
            <person name="Yu J."/>
            <person name="Guan X."/>
            <person name="Liu C."/>
            <person name="Xiang W."/>
            <person name="Yu Z."/>
            <person name="Liu X."/>
            <person name="Wang G."/>
        </authorList>
    </citation>
    <scope>NUCLEOTIDE SEQUENCE [LARGE SCALE GENOMIC DNA]</scope>
    <source>
        <strain evidence="2 3">DSM 100506</strain>
    </source>
</reference>
<proteinExistence type="predicted"/>
<protein>
    <submittedName>
        <fullName evidence="2">Uncharacterized protein</fullName>
    </submittedName>
</protein>
<sequence length="239" mass="27448">MSRKWSMFLMLIVASVLLSACMYPEEEKAGANIPYEDQLADVQSAVEKYQADTGVLPIQDRDMDTDIYIKYPIDFSKLVPKYMAKPPTNSYEKGGIFQYVIWDAENNPTVKLVDLRSAETIRDLNIRFTTTTYPTYKEPITNYIYTIDFKKVGYKEDVTVPSPYSNNQLPLIVTTAGKVYVDYSMDLNQFIMDNNLTPKPGEDIRNLLVEAYPVLPAYSLPYTVDENNEPVFMYEPTKK</sequence>
<dbReference type="RefSeq" id="WP_121214736.1">
    <property type="nucleotide sequence ID" value="NZ_JBBYAH010000001.1"/>
</dbReference>
<gene>
    <name evidence="2" type="ORF">D8M03_10540</name>
</gene>
<dbReference type="Proteomes" id="UP000272238">
    <property type="component" value="Unassembled WGS sequence"/>
</dbReference>
<evidence type="ECO:0000256" key="1">
    <source>
        <dbReference type="SAM" id="SignalP"/>
    </source>
</evidence>
<dbReference type="EMBL" id="RBZN01000024">
    <property type="protein sequence ID" value="RKQ16176.1"/>
    <property type="molecule type" value="Genomic_DNA"/>
</dbReference>
<evidence type="ECO:0000313" key="3">
    <source>
        <dbReference type="Proteomes" id="UP000272238"/>
    </source>
</evidence>
<accession>A0A494Z2E2</accession>